<reference evidence="3 4" key="1">
    <citation type="submission" date="2020-08" db="EMBL/GenBank/DDBJ databases">
        <authorList>
            <person name="Newling K."/>
            <person name="Davey J."/>
            <person name="Forrester S."/>
        </authorList>
    </citation>
    <scope>NUCLEOTIDE SEQUENCE [LARGE SCALE GENOMIC DNA]</scope>
    <source>
        <strain evidence="4">Crithidia deanei Carvalho (ATCC PRA-265)</strain>
    </source>
</reference>
<dbReference type="VEuPathDB" id="TriTrypDB:ADEAN_000614500"/>
<evidence type="ECO:0000313" key="3">
    <source>
        <dbReference type="EMBL" id="CAD2218654.1"/>
    </source>
</evidence>
<feature type="coiled-coil region" evidence="1">
    <location>
        <begin position="285"/>
        <end position="323"/>
    </location>
</feature>
<keyword evidence="4" id="KW-1185">Reference proteome</keyword>
<evidence type="ECO:0000313" key="4">
    <source>
        <dbReference type="Proteomes" id="UP000515908"/>
    </source>
</evidence>
<protein>
    <submittedName>
        <fullName evidence="3">Uncharacterized protein</fullName>
    </submittedName>
</protein>
<keyword evidence="1" id="KW-0175">Coiled coil</keyword>
<accession>A0A7G2CIA8</accession>
<feature type="region of interest" description="Disordered" evidence="2">
    <location>
        <begin position="531"/>
        <end position="584"/>
    </location>
</feature>
<gene>
    <name evidence="3" type="ORF">ADEAN_000614500</name>
</gene>
<name>A0A7G2CIA8_9TRYP</name>
<organism evidence="3 4">
    <name type="scientific">Angomonas deanei</name>
    <dbReference type="NCBI Taxonomy" id="59799"/>
    <lineage>
        <taxon>Eukaryota</taxon>
        <taxon>Discoba</taxon>
        <taxon>Euglenozoa</taxon>
        <taxon>Kinetoplastea</taxon>
        <taxon>Metakinetoplastina</taxon>
        <taxon>Trypanosomatida</taxon>
        <taxon>Trypanosomatidae</taxon>
        <taxon>Strigomonadinae</taxon>
        <taxon>Angomonas</taxon>
    </lineage>
</organism>
<proteinExistence type="predicted"/>
<evidence type="ECO:0000256" key="2">
    <source>
        <dbReference type="SAM" id="MobiDB-lite"/>
    </source>
</evidence>
<dbReference type="AlphaFoldDB" id="A0A7G2CIA8"/>
<evidence type="ECO:0000256" key="1">
    <source>
        <dbReference type="SAM" id="Coils"/>
    </source>
</evidence>
<dbReference type="EMBL" id="LR877155">
    <property type="protein sequence ID" value="CAD2218654.1"/>
    <property type="molecule type" value="Genomic_DNA"/>
</dbReference>
<sequence>MERIFNLLNSEEFKSSTAEQKRVIAGNLLERVCAAKARVLELSEGDNPIITELIVPLEELLERMTDSGHASEQFLEICETLSEIKDLIHSPDFVSATAEVKVGVVRQVLPQLKTISATFPTLSPKERKAVEQLIDPINSELQSILRGTTRTAPTQPKQSPQSTILRLQQVMGVLQSEEFATASPEERQELVEQCTADLRELKQEAKEGLGEMAGNVVPIIDRLLKQLEELSSHDSETLRGGEEKPDAVERRKFFESLEGITTVLKQRNDKQAGDFGGDVTAFVELSKLASTIDNLSEEEERIKSEFEKELAKLFSDAQGEEEEEEGKVNLADFKRFFATVLNHLTTTGVSTFEESAMVMSRVEGVLSEADRSGLEWRTDKESVTLVQNVLAEIQKSQQNLRSTDSRIKNLLDEATARINENPNMNSDELDSYYDFLQQVQAKQANFSLPELQAFKNFQEAILRASRQATNNSSRMNKEDITSTLLEISDRLRDSKMSPEELDQYDGIVAQLMNANLGEEFKEPLASIKEQIHLQRVSNDPEAYGGSDKPEDEEKSSDDDPVIENNESSEEAQSDTNELSGVRIDEDVDENGVNLVNLLPKIEEKVGLTNEAFTKSCSKFDVQMISKILVTISFSKMYHQDKALKARVDGLKTTFLEKLKAFEGSDSPSTDVMPSKKLRVTGEEVDSEDGLHAKEFTIYTESEADNFTENPELMRLMCNENLAETEVAEGVKENWVGKSCAFIISCNCTPQTDTSLAEITLLRDVLAKRYNFDVQIILDPKLNAENFEKIITRHVEEHKPNRLLLFYHSPKAHEGVAVPHSVLFHDSSVLSHKRILEVTKEVERLLIIQSLPRQLEISGRLREEFSPLMTVRLSSSASKEISSCRCWLFDDIFTPIVIELLSREEAKLLCPEDVMNYALTASTTLDFGFGSFMKREASSMGYFSPTSPNQ</sequence>
<dbReference type="Proteomes" id="UP000515908">
    <property type="component" value="Chromosome 11"/>
</dbReference>
<feature type="compositionally biased region" description="Acidic residues" evidence="2">
    <location>
        <begin position="549"/>
        <end position="572"/>
    </location>
</feature>